<accession>A0A1X0NVN3</accession>
<dbReference type="GeneID" id="39985888"/>
<name>A0A1X0NVN3_9TRYP</name>
<reference evidence="2 3" key="1">
    <citation type="submission" date="2017-03" db="EMBL/GenBank/DDBJ databases">
        <title>An alternative strategy for trypanosome survival in the mammalian bloodstream revealed through genome and transcriptome analysis of the ubiquitous bovine parasite Trypanosoma (Megatrypanum) theileri.</title>
        <authorList>
            <person name="Kelly S."/>
            <person name="Ivens A."/>
            <person name="Mott A."/>
            <person name="O'Neill E."/>
            <person name="Emms D."/>
            <person name="Macleod O."/>
            <person name="Voorheis P."/>
            <person name="Matthews J."/>
            <person name="Matthews K."/>
            <person name="Carrington M."/>
        </authorList>
    </citation>
    <scope>NUCLEOTIDE SEQUENCE [LARGE SCALE GENOMIC DNA]</scope>
    <source>
        <strain evidence="2">Edinburgh</strain>
    </source>
</reference>
<dbReference type="Proteomes" id="UP000192257">
    <property type="component" value="Unassembled WGS sequence"/>
</dbReference>
<dbReference type="RefSeq" id="XP_028882664.1">
    <property type="nucleotide sequence ID" value="XM_029026108.1"/>
</dbReference>
<protein>
    <submittedName>
        <fullName evidence="2">Uncharacterized protein</fullName>
    </submittedName>
</protein>
<evidence type="ECO:0000256" key="1">
    <source>
        <dbReference type="SAM" id="MobiDB-lite"/>
    </source>
</evidence>
<evidence type="ECO:0000313" key="3">
    <source>
        <dbReference type="Proteomes" id="UP000192257"/>
    </source>
</evidence>
<gene>
    <name evidence="2" type="ORF">TM35_000162360</name>
</gene>
<feature type="compositionally biased region" description="Polar residues" evidence="1">
    <location>
        <begin position="22"/>
        <end position="56"/>
    </location>
</feature>
<comment type="caution">
    <text evidence="2">The sequence shown here is derived from an EMBL/GenBank/DDBJ whole genome shotgun (WGS) entry which is preliminary data.</text>
</comment>
<evidence type="ECO:0000313" key="2">
    <source>
        <dbReference type="EMBL" id="ORC88598.1"/>
    </source>
</evidence>
<dbReference type="EMBL" id="NBCO01000016">
    <property type="protein sequence ID" value="ORC88598.1"/>
    <property type="molecule type" value="Genomic_DNA"/>
</dbReference>
<proteinExistence type="predicted"/>
<organism evidence="2 3">
    <name type="scientific">Trypanosoma theileri</name>
    <dbReference type="NCBI Taxonomy" id="67003"/>
    <lineage>
        <taxon>Eukaryota</taxon>
        <taxon>Discoba</taxon>
        <taxon>Euglenozoa</taxon>
        <taxon>Kinetoplastea</taxon>
        <taxon>Metakinetoplastina</taxon>
        <taxon>Trypanosomatida</taxon>
        <taxon>Trypanosomatidae</taxon>
        <taxon>Trypanosoma</taxon>
    </lineage>
</organism>
<dbReference type="AlphaFoldDB" id="A0A1X0NVN3"/>
<feature type="compositionally biased region" description="Basic and acidic residues" evidence="1">
    <location>
        <begin position="83"/>
        <end position="95"/>
    </location>
</feature>
<dbReference type="VEuPathDB" id="TriTrypDB:TM35_000162360"/>
<sequence length="155" mass="17269">MTGLHSQRGDISTAGPNGTADIYTTQGNSNSINIQERSTQSSQVRGNRSSRRTTGQRNHKRNGARPKVNVINHKRYGKNSSALRHDSSLHQERSASPRRGGNGRTRSQSTIINTVRETFRSHGTPTQHGALSRPLGRHNKQIVTPDIIDVREWEK</sequence>
<keyword evidence="3" id="KW-1185">Reference proteome</keyword>
<feature type="region of interest" description="Disordered" evidence="1">
    <location>
        <begin position="1"/>
        <end position="110"/>
    </location>
</feature>